<evidence type="ECO:0000256" key="9">
    <source>
        <dbReference type="SAM" id="Phobius"/>
    </source>
</evidence>
<comment type="caution">
    <text evidence="12">The sequence shown here is derived from an EMBL/GenBank/DDBJ whole genome shotgun (WGS) entry which is preliminary data.</text>
</comment>
<feature type="transmembrane region" description="Helical" evidence="9">
    <location>
        <begin position="20"/>
        <end position="40"/>
    </location>
</feature>
<accession>A0ABW1EAI4</accession>
<feature type="transmembrane region" description="Helical" evidence="9">
    <location>
        <begin position="158"/>
        <end position="176"/>
    </location>
</feature>
<keyword evidence="3" id="KW-0813">Transport</keyword>
<evidence type="ECO:0000256" key="1">
    <source>
        <dbReference type="ARBA" id="ARBA00004141"/>
    </source>
</evidence>
<evidence type="ECO:0000256" key="3">
    <source>
        <dbReference type="ARBA" id="ARBA00022448"/>
    </source>
</evidence>
<dbReference type="Pfam" id="PF01545">
    <property type="entry name" value="Cation_efflux"/>
    <property type="match status" value="1"/>
</dbReference>
<dbReference type="EMBL" id="JBHSPH010000001">
    <property type="protein sequence ID" value="MFC5861341.1"/>
    <property type="molecule type" value="Genomic_DNA"/>
</dbReference>
<feature type="transmembrane region" description="Helical" evidence="9">
    <location>
        <begin position="52"/>
        <end position="70"/>
    </location>
</feature>
<dbReference type="InterPro" id="IPR002524">
    <property type="entry name" value="Cation_efflux"/>
</dbReference>
<name>A0ABW1EAI4_9BACT</name>
<dbReference type="RefSeq" id="WP_263333894.1">
    <property type="nucleotide sequence ID" value="NZ_JAGSYH010000002.1"/>
</dbReference>
<dbReference type="Pfam" id="PF16916">
    <property type="entry name" value="ZT_dimer"/>
    <property type="match status" value="1"/>
</dbReference>
<feature type="domain" description="Cation efflux protein cytoplasmic" evidence="11">
    <location>
        <begin position="215"/>
        <end position="291"/>
    </location>
</feature>
<organism evidence="12 13">
    <name type="scientific">Acidicapsa dinghuensis</name>
    <dbReference type="NCBI Taxonomy" id="2218256"/>
    <lineage>
        <taxon>Bacteria</taxon>
        <taxon>Pseudomonadati</taxon>
        <taxon>Acidobacteriota</taxon>
        <taxon>Terriglobia</taxon>
        <taxon>Terriglobales</taxon>
        <taxon>Acidobacteriaceae</taxon>
        <taxon>Acidicapsa</taxon>
    </lineage>
</organism>
<keyword evidence="13" id="KW-1185">Reference proteome</keyword>
<dbReference type="NCBIfam" id="TIGR01297">
    <property type="entry name" value="CDF"/>
    <property type="match status" value="1"/>
</dbReference>
<dbReference type="InterPro" id="IPR050681">
    <property type="entry name" value="CDF/SLC30A"/>
</dbReference>
<dbReference type="InterPro" id="IPR058533">
    <property type="entry name" value="Cation_efflux_TM"/>
</dbReference>
<keyword evidence="4 9" id="KW-0812">Transmembrane</keyword>
<dbReference type="InterPro" id="IPR036837">
    <property type="entry name" value="Cation_efflux_CTD_sf"/>
</dbReference>
<evidence type="ECO:0000256" key="8">
    <source>
        <dbReference type="ARBA" id="ARBA00023136"/>
    </source>
</evidence>
<evidence type="ECO:0000256" key="7">
    <source>
        <dbReference type="ARBA" id="ARBA00023065"/>
    </source>
</evidence>
<evidence type="ECO:0000313" key="13">
    <source>
        <dbReference type="Proteomes" id="UP001596091"/>
    </source>
</evidence>
<dbReference type="Gene3D" id="1.20.1510.10">
    <property type="entry name" value="Cation efflux protein transmembrane domain"/>
    <property type="match status" value="1"/>
</dbReference>
<dbReference type="SUPFAM" id="SSF161111">
    <property type="entry name" value="Cation efflux protein transmembrane domain-like"/>
    <property type="match status" value="1"/>
</dbReference>
<dbReference type="PANTHER" id="PTHR11562">
    <property type="entry name" value="CATION EFFLUX PROTEIN/ ZINC TRANSPORTER"/>
    <property type="match status" value="1"/>
</dbReference>
<reference evidence="13" key="1">
    <citation type="journal article" date="2019" name="Int. J. Syst. Evol. Microbiol.">
        <title>The Global Catalogue of Microorganisms (GCM) 10K type strain sequencing project: providing services to taxonomists for standard genome sequencing and annotation.</title>
        <authorList>
            <consortium name="The Broad Institute Genomics Platform"/>
            <consortium name="The Broad Institute Genome Sequencing Center for Infectious Disease"/>
            <person name="Wu L."/>
            <person name="Ma J."/>
        </authorList>
    </citation>
    <scope>NUCLEOTIDE SEQUENCE [LARGE SCALE GENOMIC DNA]</scope>
    <source>
        <strain evidence="13">JCM 4087</strain>
    </source>
</reference>
<evidence type="ECO:0000259" key="10">
    <source>
        <dbReference type="Pfam" id="PF01545"/>
    </source>
</evidence>
<feature type="domain" description="Cation efflux protein transmembrane" evidence="10">
    <location>
        <begin position="21"/>
        <end position="211"/>
    </location>
</feature>
<proteinExistence type="inferred from homology"/>
<gene>
    <name evidence="12" type="ORF">ACFPT7_03460</name>
</gene>
<evidence type="ECO:0000256" key="6">
    <source>
        <dbReference type="ARBA" id="ARBA00022989"/>
    </source>
</evidence>
<dbReference type="Proteomes" id="UP001596091">
    <property type="component" value="Unassembled WGS sequence"/>
</dbReference>
<keyword evidence="8 9" id="KW-0472">Membrane</keyword>
<keyword evidence="6 9" id="KW-1133">Transmembrane helix</keyword>
<evidence type="ECO:0000313" key="12">
    <source>
        <dbReference type="EMBL" id="MFC5861341.1"/>
    </source>
</evidence>
<evidence type="ECO:0000256" key="5">
    <source>
        <dbReference type="ARBA" id="ARBA00022906"/>
    </source>
</evidence>
<evidence type="ECO:0000256" key="2">
    <source>
        <dbReference type="ARBA" id="ARBA00008873"/>
    </source>
</evidence>
<evidence type="ECO:0000259" key="11">
    <source>
        <dbReference type="Pfam" id="PF16916"/>
    </source>
</evidence>
<comment type="subcellular location">
    <subcellularLocation>
        <location evidence="1">Membrane</location>
        <topology evidence="1">Multi-pass membrane protein</topology>
    </subcellularLocation>
</comment>
<feature type="transmembrane region" description="Helical" evidence="9">
    <location>
        <begin position="82"/>
        <end position="105"/>
    </location>
</feature>
<sequence>MHMHAAPAANGPSARNTSRVLWFSMLATLAYVAVTLIAGLRAHSLALISEAGHNMSDFLALALSFVAVYFQSRPPTERKTFGYQRAGVLAAFLNAATLIVISLWIGVEAIHRLNTPVPVQPQLMMWVAAAGVVMNGVVAGLLWGVARDVNLRSAFLHMAGDTLSTAAVIAGGAGILWTHQYWIDPVLSLVIAALILWSSFDIVRETLNILLEGLPRGMELDSIRTGLEGVDGVINVHDLHVWSLGSQSHALACHVTINDIPPSESNCILLKLNSIARDEFHIHHTTIQFEHANCAETHGCVVPIDEMAAEPMHAHHHGHDHNHADHSH</sequence>
<keyword evidence="7" id="KW-0406">Ion transport</keyword>
<dbReference type="PANTHER" id="PTHR11562:SF17">
    <property type="entry name" value="RE54080P-RELATED"/>
    <property type="match status" value="1"/>
</dbReference>
<feature type="transmembrane region" description="Helical" evidence="9">
    <location>
        <begin position="125"/>
        <end position="146"/>
    </location>
</feature>
<feature type="transmembrane region" description="Helical" evidence="9">
    <location>
        <begin position="182"/>
        <end position="200"/>
    </location>
</feature>
<comment type="similarity">
    <text evidence="2">Belongs to the cation diffusion facilitator (CDF) transporter (TC 2.A.4) family. SLC30A subfamily.</text>
</comment>
<dbReference type="SUPFAM" id="SSF160240">
    <property type="entry name" value="Cation efflux protein cytoplasmic domain-like"/>
    <property type="match status" value="1"/>
</dbReference>
<keyword evidence="5" id="KW-0862">Zinc</keyword>
<evidence type="ECO:0000256" key="4">
    <source>
        <dbReference type="ARBA" id="ARBA00022692"/>
    </source>
</evidence>
<dbReference type="InterPro" id="IPR027470">
    <property type="entry name" value="Cation_efflux_CTD"/>
</dbReference>
<keyword evidence="5" id="KW-0864">Zinc transport</keyword>
<dbReference type="InterPro" id="IPR027469">
    <property type="entry name" value="Cation_efflux_TMD_sf"/>
</dbReference>
<protein>
    <submittedName>
        <fullName evidence="12">Cation diffusion facilitator family transporter</fullName>
    </submittedName>
</protein>